<name>A0ABW4LRL1_9BACI</name>
<dbReference type="PROSITE" id="PS50850">
    <property type="entry name" value="MFS"/>
    <property type="match status" value="1"/>
</dbReference>
<evidence type="ECO:0000256" key="1">
    <source>
        <dbReference type="ARBA" id="ARBA00004651"/>
    </source>
</evidence>
<evidence type="ECO:0000256" key="3">
    <source>
        <dbReference type="ARBA" id="ARBA00022475"/>
    </source>
</evidence>
<dbReference type="EMBL" id="JBHUEM010000015">
    <property type="protein sequence ID" value="MFD1737096.1"/>
    <property type="molecule type" value="Genomic_DNA"/>
</dbReference>
<keyword evidence="10" id="KW-1185">Reference proteome</keyword>
<evidence type="ECO:0000256" key="2">
    <source>
        <dbReference type="ARBA" id="ARBA00022448"/>
    </source>
</evidence>
<feature type="transmembrane region" description="Helical" evidence="7">
    <location>
        <begin position="233"/>
        <end position="258"/>
    </location>
</feature>
<comment type="caution">
    <text evidence="9">The sequence shown here is derived from an EMBL/GenBank/DDBJ whole genome shotgun (WGS) entry which is preliminary data.</text>
</comment>
<keyword evidence="6 7" id="KW-0472">Membrane</keyword>
<feature type="transmembrane region" description="Helical" evidence="7">
    <location>
        <begin position="63"/>
        <end position="84"/>
    </location>
</feature>
<evidence type="ECO:0000256" key="5">
    <source>
        <dbReference type="ARBA" id="ARBA00022989"/>
    </source>
</evidence>
<dbReference type="InterPro" id="IPR020846">
    <property type="entry name" value="MFS_dom"/>
</dbReference>
<dbReference type="InterPro" id="IPR011701">
    <property type="entry name" value="MFS"/>
</dbReference>
<feature type="domain" description="Major facilitator superfamily (MFS) profile" evidence="8">
    <location>
        <begin position="25"/>
        <end position="412"/>
    </location>
</feature>
<accession>A0ABW4LRL1</accession>
<evidence type="ECO:0000256" key="6">
    <source>
        <dbReference type="ARBA" id="ARBA00023136"/>
    </source>
</evidence>
<feature type="transmembrane region" description="Helical" evidence="7">
    <location>
        <begin position="91"/>
        <end position="112"/>
    </location>
</feature>
<feature type="transmembrane region" description="Helical" evidence="7">
    <location>
        <begin position="357"/>
        <end position="381"/>
    </location>
</feature>
<reference evidence="10" key="1">
    <citation type="journal article" date="2019" name="Int. J. Syst. Evol. Microbiol.">
        <title>The Global Catalogue of Microorganisms (GCM) 10K type strain sequencing project: providing services to taxonomists for standard genome sequencing and annotation.</title>
        <authorList>
            <consortium name="The Broad Institute Genomics Platform"/>
            <consortium name="The Broad Institute Genome Sequencing Center for Infectious Disease"/>
            <person name="Wu L."/>
            <person name="Ma J."/>
        </authorList>
    </citation>
    <scope>NUCLEOTIDE SEQUENCE [LARGE SCALE GENOMIC DNA]</scope>
    <source>
        <strain evidence="10">CCUG 49339</strain>
    </source>
</reference>
<keyword evidence="2" id="KW-0813">Transport</keyword>
<organism evidence="9 10">
    <name type="scientific">Bacillus salitolerans</name>
    <dbReference type="NCBI Taxonomy" id="1437434"/>
    <lineage>
        <taxon>Bacteria</taxon>
        <taxon>Bacillati</taxon>
        <taxon>Bacillota</taxon>
        <taxon>Bacilli</taxon>
        <taxon>Bacillales</taxon>
        <taxon>Bacillaceae</taxon>
        <taxon>Bacillus</taxon>
    </lineage>
</organism>
<feature type="transmembrane region" description="Helical" evidence="7">
    <location>
        <begin position="20"/>
        <end position="43"/>
    </location>
</feature>
<feature type="transmembrane region" description="Helical" evidence="7">
    <location>
        <begin position="387"/>
        <end position="406"/>
    </location>
</feature>
<dbReference type="RefSeq" id="WP_377928294.1">
    <property type="nucleotide sequence ID" value="NZ_JBHUEM010000015.1"/>
</dbReference>
<evidence type="ECO:0000313" key="10">
    <source>
        <dbReference type="Proteomes" id="UP001597214"/>
    </source>
</evidence>
<feature type="transmembrane region" description="Helical" evidence="7">
    <location>
        <begin position="183"/>
        <end position="203"/>
    </location>
</feature>
<evidence type="ECO:0000256" key="4">
    <source>
        <dbReference type="ARBA" id="ARBA00022692"/>
    </source>
</evidence>
<keyword evidence="4 7" id="KW-0812">Transmembrane</keyword>
<dbReference type="Proteomes" id="UP001597214">
    <property type="component" value="Unassembled WGS sequence"/>
</dbReference>
<evidence type="ECO:0000259" key="8">
    <source>
        <dbReference type="PROSITE" id="PS50850"/>
    </source>
</evidence>
<proteinExistence type="predicted"/>
<dbReference type="PANTHER" id="PTHR23513">
    <property type="entry name" value="INTEGRAL MEMBRANE EFFLUX PROTEIN-RELATED"/>
    <property type="match status" value="1"/>
</dbReference>
<dbReference type="InterPro" id="IPR036259">
    <property type="entry name" value="MFS_trans_sf"/>
</dbReference>
<dbReference type="CDD" id="cd06173">
    <property type="entry name" value="MFS_MefA_like"/>
    <property type="match status" value="1"/>
</dbReference>
<feature type="transmembrane region" description="Helical" evidence="7">
    <location>
        <begin position="270"/>
        <end position="288"/>
    </location>
</feature>
<feature type="transmembrane region" description="Helical" evidence="7">
    <location>
        <begin position="156"/>
        <end position="177"/>
    </location>
</feature>
<sequence>MLWIEKKQPSSISLRSRPSIWKNVNFIILLLSGSIMTFGSKIYELALPLILYQFTHSAVTMSTMRGIEFLPNLFLAMFIGVFVDRADKKRWTLWSIFLQIILLIILYLSVQYGKPSPILFYICGFLLMTFNYAFINARMSIVKQALPTSMLTSANASFNFVHTFIGIMGPALTGLILMLSSLYTGLLITVIAFSISFFILLLLKTEAEQSVQKKEGFWRELKEGWIELYRNKALWLITLAVIFINSTAGMVDTTVIFFAKDVLDLSNAELGLVLSSAGLGGLIGSFFIGKVRNYFGTGAIVTITTLLIGFSYFILFMASSSFILAIGLFFNGLLSTICSVSIWTYRQESTPHHLIGRISGITGSVFKLSMPFAIFSAGWISELINPSHVFMLAFIGNVMIFVCCRFSRLWGK</sequence>
<comment type="subcellular location">
    <subcellularLocation>
        <location evidence="1">Cell membrane</location>
        <topology evidence="1">Multi-pass membrane protein</topology>
    </subcellularLocation>
</comment>
<keyword evidence="3" id="KW-1003">Cell membrane</keyword>
<evidence type="ECO:0000313" key="9">
    <source>
        <dbReference type="EMBL" id="MFD1737096.1"/>
    </source>
</evidence>
<dbReference type="Gene3D" id="1.20.1250.20">
    <property type="entry name" value="MFS general substrate transporter like domains"/>
    <property type="match status" value="1"/>
</dbReference>
<protein>
    <submittedName>
        <fullName evidence="9">MFS transporter</fullName>
    </submittedName>
</protein>
<dbReference type="Pfam" id="PF07690">
    <property type="entry name" value="MFS_1"/>
    <property type="match status" value="1"/>
</dbReference>
<feature type="transmembrane region" description="Helical" evidence="7">
    <location>
        <begin position="295"/>
        <end position="316"/>
    </location>
</feature>
<evidence type="ECO:0000256" key="7">
    <source>
        <dbReference type="SAM" id="Phobius"/>
    </source>
</evidence>
<gene>
    <name evidence="9" type="ORF">ACFSCX_11090</name>
</gene>
<feature type="transmembrane region" description="Helical" evidence="7">
    <location>
        <begin position="118"/>
        <end position="135"/>
    </location>
</feature>
<dbReference type="PANTHER" id="PTHR23513:SF6">
    <property type="entry name" value="MAJOR FACILITATOR SUPERFAMILY ASSOCIATED DOMAIN-CONTAINING PROTEIN"/>
    <property type="match status" value="1"/>
</dbReference>
<feature type="transmembrane region" description="Helical" evidence="7">
    <location>
        <begin position="322"/>
        <end position="345"/>
    </location>
</feature>
<keyword evidence="5 7" id="KW-1133">Transmembrane helix</keyword>
<dbReference type="SUPFAM" id="SSF103473">
    <property type="entry name" value="MFS general substrate transporter"/>
    <property type="match status" value="1"/>
</dbReference>